<dbReference type="EMBL" id="CADCTG010000161">
    <property type="protein sequence ID" value="CAA9248112.1"/>
    <property type="molecule type" value="Genomic_DNA"/>
</dbReference>
<gene>
    <name evidence="6" type="ORF">AVDCRST_MAG08-1961</name>
</gene>
<evidence type="ECO:0000313" key="6">
    <source>
        <dbReference type="EMBL" id="CAA9248112.1"/>
    </source>
</evidence>
<dbReference type="InterPro" id="IPR003679">
    <property type="entry name" value="Amioglycoside_AcTrfase"/>
</dbReference>
<dbReference type="AlphaFoldDB" id="A0A6J4IEG3"/>
<evidence type="ECO:0000256" key="4">
    <source>
        <dbReference type="ARBA" id="ARBA00023315"/>
    </source>
</evidence>
<dbReference type="SUPFAM" id="SSF110710">
    <property type="entry name" value="TTHA0583/YokD-like"/>
    <property type="match status" value="1"/>
</dbReference>
<name>A0A6J4IEG3_9PROT</name>
<dbReference type="PANTHER" id="PTHR11104">
    <property type="entry name" value="AMINOGLYCOSIDE N3-ACETYLTRANSFERASE"/>
    <property type="match status" value="1"/>
</dbReference>
<evidence type="ECO:0000256" key="1">
    <source>
        <dbReference type="ARBA" id="ARBA00006383"/>
    </source>
</evidence>
<evidence type="ECO:0000256" key="2">
    <source>
        <dbReference type="ARBA" id="ARBA00012882"/>
    </source>
</evidence>
<dbReference type="Pfam" id="PF02522">
    <property type="entry name" value="Antibiotic_NAT"/>
    <property type="match status" value="1"/>
</dbReference>
<dbReference type="EC" id="2.3.1.-" evidence="5"/>
<comment type="similarity">
    <text evidence="1 5">Belongs to the antibiotic N-acetyltransferase family.</text>
</comment>
<evidence type="ECO:0000256" key="5">
    <source>
        <dbReference type="RuleBase" id="RU365031"/>
    </source>
</evidence>
<dbReference type="PANTHER" id="PTHR11104:SF0">
    <property type="entry name" value="SPBETA PROPHAGE-DERIVED AMINOGLYCOSIDE N(3')-ACETYLTRANSFERASE-LIKE PROTEIN YOKD"/>
    <property type="match status" value="1"/>
</dbReference>
<keyword evidence="4 5" id="KW-0012">Acyltransferase</keyword>
<evidence type="ECO:0000256" key="3">
    <source>
        <dbReference type="ARBA" id="ARBA00022679"/>
    </source>
</evidence>
<dbReference type="InterPro" id="IPR028345">
    <property type="entry name" value="Antibiotic_NAT-like"/>
</dbReference>
<dbReference type="GO" id="GO:0046677">
    <property type="term" value="P:response to antibiotic"/>
    <property type="evidence" value="ECO:0007669"/>
    <property type="project" value="UniProtKB-KW"/>
</dbReference>
<proteinExistence type="inferred from homology"/>
<dbReference type="GO" id="GO:0046353">
    <property type="term" value="F:aminoglycoside 3-N-acetyltransferase activity"/>
    <property type="evidence" value="ECO:0007669"/>
    <property type="project" value="UniProtKB-EC"/>
</dbReference>
<keyword evidence="3 5" id="KW-0808">Transferase</keyword>
<reference evidence="6" key="1">
    <citation type="submission" date="2020-02" db="EMBL/GenBank/DDBJ databases">
        <authorList>
            <person name="Meier V. D."/>
        </authorList>
    </citation>
    <scope>NUCLEOTIDE SEQUENCE</scope>
    <source>
        <strain evidence="6">AVDCRST_MAG08</strain>
    </source>
</reference>
<sequence>MLDPRRPFRTRASLRDDLIRSGVRAGDAVMVHAAMGKVGRLLNGPDALIGALLVAVGPEGTVLAYTDWDAAYDELLDGHGRVPRGWREHVPPFDPASSRAARDNGVLAEFVRTTPGAKRSGNPGASVAAVGAGADWFTADHPLDYGYGEGSPFSKLVEARGKVLMVGAPLDTMTLLHHAEHLARIPSKRVRRHEVPFAAPDGTCWRMVEEFDTSEPVVPGLPEAYFADVVREFLAHGQGARGPVGEAPSLLVEAAPICASSVEWLERNAGAGRMSA</sequence>
<dbReference type="NCBIfam" id="NF033082">
    <property type="entry name" value="AAC_3"/>
    <property type="match status" value="1"/>
</dbReference>
<protein>
    <recommendedName>
        <fullName evidence="2 5">Aminoglycoside N(3)-acetyltransferase</fullName>
        <ecNumber evidence="5">2.3.1.-</ecNumber>
    </recommendedName>
</protein>
<organism evidence="6">
    <name type="scientific">uncultured Acetobacteraceae bacterium</name>
    <dbReference type="NCBI Taxonomy" id="169975"/>
    <lineage>
        <taxon>Bacteria</taxon>
        <taxon>Pseudomonadati</taxon>
        <taxon>Pseudomonadota</taxon>
        <taxon>Alphaproteobacteria</taxon>
        <taxon>Acetobacterales</taxon>
        <taxon>Acetobacteraceae</taxon>
        <taxon>environmental samples</taxon>
    </lineage>
</organism>
<comment type="catalytic activity">
    <reaction evidence="5">
        <text>a 2-deoxystreptamine antibiotic + acetyl-CoA = an N(3)-acetyl-2-deoxystreptamine antibiotic + CoA + H(+)</text>
        <dbReference type="Rhea" id="RHEA:12665"/>
        <dbReference type="ChEBI" id="CHEBI:15378"/>
        <dbReference type="ChEBI" id="CHEBI:57287"/>
        <dbReference type="ChEBI" id="CHEBI:57288"/>
        <dbReference type="ChEBI" id="CHEBI:57921"/>
        <dbReference type="ChEBI" id="CHEBI:77452"/>
        <dbReference type="EC" id="2.3.1.81"/>
    </reaction>
</comment>
<keyword evidence="5" id="KW-0046">Antibiotic resistance</keyword>
<accession>A0A6J4IEG3</accession>